<evidence type="ECO:0000313" key="1">
    <source>
        <dbReference type="EMBL" id="SNS86911.1"/>
    </source>
</evidence>
<keyword evidence="2" id="KW-1185">Reference proteome</keyword>
<dbReference type="Proteomes" id="UP000198407">
    <property type="component" value="Unassembled WGS sequence"/>
</dbReference>
<organism evidence="1 2">
    <name type="scientific">Pseudomonas japonica</name>
    <dbReference type="NCBI Taxonomy" id="256466"/>
    <lineage>
        <taxon>Bacteria</taxon>
        <taxon>Pseudomonadati</taxon>
        <taxon>Pseudomonadota</taxon>
        <taxon>Gammaproteobacteria</taxon>
        <taxon>Pseudomonadales</taxon>
        <taxon>Pseudomonadaceae</taxon>
        <taxon>Pseudomonas</taxon>
    </lineage>
</organism>
<name>A0A239I092_9PSED</name>
<protein>
    <submittedName>
        <fullName evidence="1">Uncharacterized protein</fullName>
    </submittedName>
</protein>
<gene>
    <name evidence="1" type="ORF">SAMN05444352_11735</name>
</gene>
<evidence type="ECO:0000313" key="2">
    <source>
        <dbReference type="Proteomes" id="UP000198407"/>
    </source>
</evidence>
<reference evidence="2" key="1">
    <citation type="submission" date="2017-06" db="EMBL/GenBank/DDBJ databases">
        <authorList>
            <person name="Varghese N."/>
            <person name="Submissions S."/>
        </authorList>
    </citation>
    <scope>NUCLEOTIDE SEQUENCE [LARGE SCALE GENOMIC DNA]</scope>
    <source>
        <strain evidence="2">DSM 22348</strain>
    </source>
</reference>
<proteinExistence type="predicted"/>
<accession>A0A239I092</accession>
<dbReference type="EMBL" id="FZOL01000017">
    <property type="protein sequence ID" value="SNS86911.1"/>
    <property type="molecule type" value="Genomic_DNA"/>
</dbReference>
<sequence>MNWTSSPFPIFPTMSTFVRCLNEGMDFPANVHVQRRLSDVDPSCLPVEMCRHAADFILESMQTKQTPWASRYLDYTSVLQMALNWSFLVDRRPMTEWDNESLTRFLHFIKQPDDNWISQSTAGCRFLFRGHPILTKQPINPAWRPCYRPDPEAPIVSTVMRKVHGITFHFLNYLWRIRVRKEPAPVMAKTPETPPDKGLAAANLSHKEMDWLFAHLEYWRHISPEYEMCRFMLAVARFTTIPLARLCRDGQYVGLLSQFTTYARPAKPGDPPRCSHWVFTDNPGAPLETERPLCPQFIPILNDYVESRGLTTKNALPDVCTLQENRKSNGMTAGSADGVIQRHRVAISDAARNDEMLPDAPETAAKLRQLTFSQVRRSARANFELAGKKPKIT</sequence>
<dbReference type="STRING" id="1215104.GCA_000730585_02252"/>
<dbReference type="AlphaFoldDB" id="A0A239I092"/>